<proteinExistence type="predicted"/>
<comment type="caution">
    <text evidence="2">The sequence shown here is derived from an EMBL/GenBank/DDBJ whole genome shotgun (WGS) entry which is preliminary data.</text>
</comment>
<evidence type="ECO:0000313" key="3">
    <source>
        <dbReference type="Proteomes" id="UP001628179"/>
    </source>
</evidence>
<protein>
    <submittedName>
        <fullName evidence="2">Uncharacterized protein</fullName>
    </submittedName>
</protein>
<dbReference type="EMBL" id="BAAFSV010000002">
    <property type="protein sequence ID" value="GAB1314065.1"/>
    <property type="molecule type" value="Genomic_DNA"/>
</dbReference>
<gene>
    <name evidence="2" type="ORF">MFIFM68171_04275</name>
</gene>
<dbReference type="Proteomes" id="UP001628179">
    <property type="component" value="Unassembled WGS sequence"/>
</dbReference>
<name>A0ABQ0G8P2_9PEZI</name>
<dbReference type="RefSeq" id="XP_070915796.1">
    <property type="nucleotide sequence ID" value="XM_071059695.1"/>
</dbReference>
<evidence type="ECO:0000313" key="2">
    <source>
        <dbReference type="EMBL" id="GAB1314065.1"/>
    </source>
</evidence>
<feature type="region of interest" description="Disordered" evidence="1">
    <location>
        <begin position="1"/>
        <end position="54"/>
    </location>
</feature>
<reference evidence="2 3" key="1">
    <citation type="submission" date="2024-09" db="EMBL/GenBank/DDBJ databases">
        <title>Itraconazole resistance in Madurella fahalii resulting from another homologue of gene encoding cytochrome P450 14-alpha sterol demethylase (CYP51).</title>
        <authorList>
            <person name="Yoshioka I."/>
            <person name="Fahal A.H."/>
            <person name="Kaneko S."/>
            <person name="Yaguchi T."/>
        </authorList>
    </citation>
    <scope>NUCLEOTIDE SEQUENCE [LARGE SCALE GENOMIC DNA]</scope>
    <source>
        <strain evidence="2 3">IFM 68171</strain>
    </source>
</reference>
<evidence type="ECO:0000256" key="1">
    <source>
        <dbReference type="SAM" id="MobiDB-lite"/>
    </source>
</evidence>
<dbReference type="GeneID" id="98175018"/>
<accession>A0ABQ0G8P2</accession>
<organism evidence="2 3">
    <name type="scientific">Madurella fahalii</name>
    <dbReference type="NCBI Taxonomy" id="1157608"/>
    <lineage>
        <taxon>Eukaryota</taxon>
        <taxon>Fungi</taxon>
        <taxon>Dikarya</taxon>
        <taxon>Ascomycota</taxon>
        <taxon>Pezizomycotina</taxon>
        <taxon>Sordariomycetes</taxon>
        <taxon>Sordariomycetidae</taxon>
        <taxon>Sordariales</taxon>
        <taxon>Sordariales incertae sedis</taxon>
        <taxon>Madurella</taxon>
    </lineage>
</organism>
<keyword evidence="3" id="KW-1185">Reference proteome</keyword>
<sequence length="310" mass="34843">MPITRRSAGRNDNSLAPPQVLGLPAEDQLSQRSSDQDHQEWNGVDENDVSVDESSIAEPLNAGSLWDYRPDRKKILLLAQCQGLDGFFGDGGGFRPTARDVLLSAMASVDFLKDLGNRTIHADEIGIDDAGRLFHIGSRSSQNNFRTDFSDMVPAFRKNRMLQKQAEAIWPKLAAFVEYTQWEPLLQGENRLPAVQKLQTCVAAMERSTSFDTDELLAQCCDAVDELERVVTVVNTVKQDFIETNSTSLDRWKKLKGLAWVFTEKDSAGLEEMLQGGVFYFTMALTCHLQPYQKFLRHAITLKEDIEGYC</sequence>